<name>A0ACC2VM60_9TREE</name>
<comment type="caution">
    <text evidence="1">The sequence shown here is derived from an EMBL/GenBank/DDBJ whole genome shotgun (WGS) entry which is preliminary data.</text>
</comment>
<protein>
    <submittedName>
        <fullName evidence="1">Uncharacterized protein</fullName>
    </submittedName>
</protein>
<evidence type="ECO:0000313" key="2">
    <source>
        <dbReference type="Proteomes" id="UP001230649"/>
    </source>
</evidence>
<sequence length="526" mass="57804">MASICRDSRRMAVQHSLVSQYVIPSRSAAPMTEASTNTSTASVTYELHHKCLEAYSDDKAQQQALLPRHLHDLGMAAKGKKRKSSRTRNITQFVGSLAVAWLLLNALFGEHTPSISRIKGTLSSTAMRIACHHPNEEHRSGVIALRPLSSEAQTMKNNCESLPPFPKDVYRNRISAVRRILEEIHQDKASQPLASVPAGEVYIMEPGASSLYYTGTGSHEWHTSERPFLFLISNPGDGKSKTVLSVLTPAFEASRAKLLSFPGLDTDQEAEFMEWKEEENWAEVLVRYLKTGSGTTGDANATMKIHFDPAVRSFISAGIAHALVGADDDVQISMDVADARILSVRERKSSDEIAVLKCANEVSLHCAKAIKATKESMFFGIKESQTSSLLSRYFKELGSKISDTQERLWQLVKDAQTAALKAGNNGTSGKEVDAAARELITSQGKRQAEREGFTHRLGHGIGLEGHESPYLVGSNDQPIQTGNVFSDEPGIYIPGELGIRLEDCWFVNEEGKGELLTGQAKDYWSI</sequence>
<gene>
    <name evidence="1" type="ORF">QFC20_005511</name>
</gene>
<reference evidence="1" key="1">
    <citation type="submission" date="2023-04" db="EMBL/GenBank/DDBJ databases">
        <title>Draft Genome sequencing of Naganishia species isolated from polar environments using Oxford Nanopore Technology.</title>
        <authorList>
            <person name="Leo P."/>
            <person name="Venkateswaran K."/>
        </authorList>
    </citation>
    <scope>NUCLEOTIDE SEQUENCE</scope>
    <source>
        <strain evidence="1">MNA-CCFEE 5262</strain>
    </source>
</reference>
<proteinExistence type="predicted"/>
<accession>A0ACC2VM60</accession>
<dbReference type="EMBL" id="JASBWS010000077">
    <property type="protein sequence ID" value="KAJ9100234.1"/>
    <property type="molecule type" value="Genomic_DNA"/>
</dbReference>
<dbReference type="Proteomes" id="UP001230649">
    <property type="component" value="Unassembled WGS sequence"/>
</dbReference>
<evidence type="ECO:0000313" key="1">
    <source>
        <dbReference type="EMBL" id="KAJ9100234.1"/>
    </source>
</evidence>
<organism evidence="1 2">
    <name type="scientific">Naganishia adeliensis</name>
    <dbReference type="NCBI Taxonomy" id="92952"/>
    <lineage>
        <taxon>Eukaryota</taxon>
        <taxon>Fungi</taxon>
        <taxon>Dikarya</taxon>
        <taxon>Basidiomycota</taxon>
        <taxon>Agaricomycotina</taxon>
        <taxon>Tremellomycetes</taxon>
        <taxon>Filobasidiales</taxon>
        <taxon>Filobasidiaceae</taxon>
        <taxon>Naganishia</taxon>
    </lineage>
</organism>
<keyword evidence="2" id="KW-1185">Reference proteome</keyword>